<dbReference type="AlphaFoldDB" id="A0A229UJ78"/>
<name>A0A229UJ78_9BACL</name>
<gene>
    <name evidence="6" type="ORF">CF651_25790</name>
</gene>
<evidence type="ECO:0000259" key="5">
    <source>
        <dbReference type="SMART" id="SM00478"/>
    </source>
</evidence>
<comment type="catalytic activity">
    <reaction evidence="1">
        <text>Hydrolysis of alkylated DNA, releasing 3-methyladenine, 3-methylguanine, 7-methylguanine and 7-methyladenine.</text>
        <dbReference type="EC" id="3.2.2.21"/>
    </reaction>
</comment>
<evidence type="ECO:0000313" key="6">
    <source>
        <dbReference type="EMBL" id="OXM83424.1"/>
    </source>
</evidence>
<dbReference type="GO" id="GO:0006307">
    <property type="term" value="P:DNA alkylation repair"/>
    <property type="evidence" value="ECO:0007669"/>
    <property type="project" value="TreeGrafter"/>
</dbReference>
<comment type="caution">
    <text evidence="6">The sequence shown here is derived from an EMBL/GenBank/DDBJ whole genome shotgun (WGS) entry which is preliminary data.</text>
</comment>
<feature type="domain" description="HhH-GPD" evidence="5">
    <location>
        <begin position="53"/>
        <end position="205"/>
    </location>
</feature>
<evidence type="ECO:0000256" key="3">
    <source>
        <dbReference type="ARBA" id="ARBA00022763"/>
    </source>
</evidence>
<dbReference type="InterPro" id="IPR011257">
    <property type="entry name" value="DNA_glycosylase"/>
</dbReference>
<evidence type="ECO:0000256" key="2">
    <source>
        <dbReference type="ARBA" id="ARBA00012000"/>
    </source>
</evidence>
<proteinExistence type="predicted"/>
<dbReference type="InterPro" id="IPR051912">
    <property type="entry name" value="Alkylbase_DNA_Glycosylase/TA"/>
</dbReference>
<evidence type="ECO:0000256" key="1">
    <source>
        <dbReference type="ARBA" id="ARBA00000086"/>
    </source>
</evidence>
<keyword evidence="3" id="KW-0227">DNA damage</keyword>
<organism evidence="6 7">
    <name type="scientific">Paenibacillus rigui</name>
    <dbReference type="NCBI Taxonomy" id="554312"/>
    <lineage>
        <taxon>Bacteria</taxon>
        <taxon>Bacillati</taxon>
        <taxon>Bacillota</taxon>
        <taxon>Bacilli</taxon>
        <taxon>Bacillales</taxon>
        <taxon>Paenibacillaceae</taxon>
        <taxon>Paenibacillus</taxon>
    </lineage>
</organism>
<accession>A0A229UJ78</accession>
<dbReference type="GO" id="GO:0032993">
    <property type="term" value="C:protein-DNA complex"/>
    <property type="evidence" value="ECO:0007669"/>
    <property type="project" value="TreeGrafter"/>
</dbReference>
<keyword evidence="6" id="KW-0326">Glycosidase</keyword>
<dbReference type="Gene3D" id="1.10.1670.40">
    <property type="match status" value="1"/>
</dbReference>
<sequence>MQTVQTKYFQYGEEEINHLSRVDEVLGAAIQRMGKIERVIIPDLFAALVHAIVGQLISAKAAHTIWNRMQDRLGEITPRHIAAQSVEHIQQCGITRKKAVCIHELSQLISEGTFSLDALSDLSDTDVINKLTSLNGIGKWTAEMLLIHSMERPDIVSWGDIAIRRGMMKLYGHSSITKQQFDHYRRQYTPFGSVASIYLWEISFE</sequence>
<dbReference type="CDD" id="cd00056">
    <property type="entry name" value="ENDO3c"/>
    <property type="match status" value="1"/>
</dbReference>
<evidence type="ECO:0000313" key="7">
    <source>
        <dbReference type="Proteomes" id="UP000215509"/>
    </source>
</evidence>
<dbReference type="EMBL" id="NMQW01000047">
    <property type="protein sequence ID" value="OXM83424.1"/>
    <property type="molecule type" value="Genomic_DNA"/>
</dbReference>
<dbReference type="EC" id="3.2.2.21" evidence="2"/>
<dbReference type="GO" id="GO:0005737">
    <property type="term" value="C:cytoplasm"/>
    <property type="evidence" value="ECO:0007669"/>
    <property type="project" value="TreeGrafter"/>
</dbReference>
<keyword evidence="7" id="KW-1185">Reference proteome</keyword>
<reference evidence="6 7" key="1">
    <citation type="submission" date="2017-07" db="EMBL/GenBank/DDBJ databases">
        <title>Genome sequencing and assembly of Paenibacillus rigui.</title>
        <authorList>
            <person name="Mayilraj S."/>
        </authorList>
    </citation>
    <scope>NUCLEOTIDE SEQUENCE [LARGE SCALE GENOMIC DNA]</scope>
    <source>
        <strain evidence="6 7">JCM 16352</strain>
    </source>
</reference>
<evidence type="ECO:0000256" key="4">
    <source>
        <dbReference type="ARBA" id="ARBA00023204"/>
    </source>
</evidence>
<protein>
    <recommendedName>
        <fullName evidence="2">DNA-3-methyladenine glycosylase II</fullName>
        <ecNumber evidence="2">3.2.2.21</ecNumber>
    </recommendedName>
</protein>
<dbReference type="RefSeq" id="WP_094017750.1">
    <property type="nucleotide sequence ID" value="NZ_NMQW01000047.1"/>
</dbReference>
<dbReference type="OrthoDB" id="9785929at2"/>
<dbReference type="Proteomes" id="UP000215509">
    <property type="component" value="Unassembled WGS sequence"/>
</dbReference>
<dbReference type="SUPFAM" id="SSF48150">
    <property type="entry name" value="DNA-glycosylase"/>
    <property type="match status" value="1"/>
</dbReference>
<keyword evidence="4" id="KW-0234">DNA repair</keyword>
<dbReference type="GO" id="GO:0032131">
    <property type="term" value="F:alkylated DNA binding"/>
    <property type="evidence" value="ECO:0007669"/>
    <property type="project" value="TreeGrafter"/>
</dbReference>
<dbReference type="Gene3D" id="1.10.340.30">
    <property type="entry name" value="Hypothetical protein, domain 2"/>
    <property type="match status" value="1"/>
</dbReference>
<keyword evidence="6" id="KW-0378">Hydrolase</keyword>
<dbReference type="GO" id="GO:0043916">
    <property type="term" value="F:DNA-7-methylguanine glycosylase activity"/>
    <property type="evidence" value="ECO:0007669"/>
    <property type="project" value="TreeGrafter"/>
</dbReference>
<dbReference type="PANTHER" id="PTHR43003:SF5">
    <property type="entry name" value="DNA-3-METHYLADENINE GLYCOSYLASE"/>
    <property type="match status" value="1"/>
</dbReference>
<dbReference type="Pfam" id="PF00730">
    <property type="entry name" value="HhH-GPD"/>
    <property type="match status" value="1"/>
</dbReference>
<dbReference type="GO" id="GO:0008725">
    <property type="term" value="F:DNA-3-methyladenine glycosylase activity"/>
    <property type="evidence" value="ECO:0007669"/>
    <property type="project" value="TreeGrafter"/>
</dbReference>
<dbReference type="SMART" id="SM00478">
    <property type="entry name" value="ENDO3c"/>
    <property type="match status" value="1"/>
</dbReference>
<dbReference type="PANTHER" id="PTHR43003">
    <property type="entry name" value="DNA-3-METHYLADENINE GLYCOSYLASE"/>
    <property type="match status" value="1"/>
</dbReference>
<dbReference type="GO" id="GO:0006285">
    <property type="term" value="P:base-excision repair, AP site formation"/>
    <property type="evidence" value="ECO:0007669"/>
    <property type="project" value="TreeGrafter"/>
</dbReference>
<dbReference type="InterPro" id="IPR003265">
    <property type="entry name" value="HhH-GPD_domain"/>
</dbReference>